<evidence type="ECO:0000313" key="1">
    <source>
        <dbReference type="EMBL" id="GIY53162.1"/>
    </source>
</evidence>
<sequence length="114" mass="12999">MGLGRLVETRKKNRDHLIFYLKQPFPLQCYLATFPLIQGNLAGLEGLPLINREEWPALMLNGFNFHEKSPARKLALHILAGPSLISRKMEPLLFFVPLCHDALKDGNLLKFIGY</sequence>
<evidence type="ECO:0000313" key="2">
    <source>
        <dbReference type="Proteomes" id="UP001054837"/>
    </source>
</evidence>
<reference evidence="1 2" key="1">
    <citation type="submission" date="2021-06" db="EMBL/GenBank/DDBJ databases">
        <title>Caerostris darwini draft genome.</title>
        <authorList>
            <person name="Kono N."/>
            <person name="Arakawa K."/>
        </authorList>
    </citation>
    <scope>NUCLEOTIDE SEQUENCE [LARGE SCALE GENOMIC DNA]</scope>
</reference>
<comment type="caution">
    <text evidence="1">The sequence shown here is derived from an EMBL/GenBank/DDBJ whole genome shotgun (WGS) entry which is preliminary data.</text>
</comment>
<dbReference type="Proteomes" id="UP001054837">
    <property type="component" value="Unassembled WGS sequence"/>
</dbReference>
<protein>
    <submittedName>
        <fullName evidence="1">Uncharacterized protein</fullName>
    </submittedName>
</protein>
<keyword evidence="2" id="KW-1185">Reference proteome</keyword>
<gene>
    <name evidence="1" type="ORF">CDAR_51041</name>
</gene>
<name>A0AAV4U5X9_9ARAC</name>
<organism evidence="1 2">
    <name type="scientific">Caerostris darwini</name>
    <dbReference type="NCBI Taxonomy" id="1538125"/>
    <lineage>
        <taxon>Eukaryota</taxon>
        <taxon>Metazoa</taxon>
        <taxon>Ecdysozoa</taxon>
        <taxon>Arthropoda</taxon>
        <taxon>Chelicerata</taxon>
        <taxon>Arachnida</taxon>
        <taxon>Araneae</taxon>
        <taxon>Araneomorphae</taxon>
        <taxon>Entelegynae</taxon>
        <taxon>Araneoidea</taxon>
        <taxon>Araneidae</taxon>
        <taxon>Caerostris</taxon>
    </lineage>
</organism>
<dbReference type="EMBL" id="BPLQ01010742">
    <property type="protein sequence ID" value="GIY53162.1"/>
    <property type="molecule type" value="Genomic_DNA"/>
</dbReference>
<dbReference type="AlphaFoldDB" id="A0AAV4U5X9"/>
<proteinExistence type="predicted"/>
<accession>A0AAV4U5X9</accession>